<sequence length="231" mass="25578">MNHYAFIFARGGSKGLPRKNVLPLAGKPLIHWSIDSAKATSLISRVFVSTEDPEIARLAKERGAEVIIRPMALAQDDSPEWLAWQHAVQWVEEKYGQFDTFISLPTTSPLRASEDIEGALQQLQKVGADICISTTPAARSPFFNMVMRQQDETVQLVCETPSGVSRRQDAPSVYDITTVVYAARPAYIRQASGLLAGKVTSICVPAERAVDIDTQLDFDFAELLAKRMRKV</sequence>
<dbReference type="InterPro" id="IPR003329">
    <property type="entry name" value="Cytidylyl_trans"/>
</dbReference>
<dbReference type="RefSeq" id="WP_138547717.1">
    <property type="nucleotide sequence ID" value="NZ_PNCG01000004.1"/>
</dbReference>
<keyword evidence="1" id="KW-0808">Transferase</keyword>
<dbReference type="STRING" id="151081.TW72_15595"/>
<evidence type="ECO:0000313" key="2">
    <source>
        <dbReference type="Proteomes" id="UP000305874"/>
    </source>
</evidence>
<reference evidence="2" key="2">
    <citation type="submission" date="2019-06" db="EMBL/GenBank/DDBJ databases">
        <title>Co-occurence of chitin degradation, pigmentation and bioactivity in marine Pseudoalteromonas.</title>
        <authorList>
            <person name="Sonnenschein E.C."/>
            <person name="Bech P.K."/>
        </authorList>
    </citation>
    <scope>NUCLEOTIDE SEQUENCE [LARGE SCALE GENOMIC DNA]</scope>
    <source>
        <strain evidence="2">S2897</strain>
    </source>
</reference>
<dbReference type="CDD" id="cd02513">
    <property type="entry name" value="CMP-NeuAc_Synthase"/>
    <property type="match status" value="1"/>
</dbReference>
<organism evidence="1 2">
    <name type="scientific">Pseudoalteromonas ruthenica</name>
    <dbReference type="NCBI Taxonomy" id="151081"/>
    <lineage>
        <taxon>Bacteria</taxon>
        <taxon>Pseudomonadati</taxon>
        <taxon>Pseudomonadota</taxon>
        <taxon>Gammaproteobacteria</taxon>
        <taxon>Alteromonadales</taxon>
        <taxon>Pseudoalteromonadaceae</taxon>
        <taxon>Pseudoalteromonas</taxon>
    </lineage>
</organism>
<dbReference type="PANTHER" id="PTHR21485:SF6">
    <property type="entry name" value="N-ACYLNEURAMINATE CYTIDYLYLTRANSFERASE-RELATED"/>
    <property type="match status" value="1"/>
</dbReference>
<dbReference type="GO" id="GO:0008781">
    <property type="term" value="F:N-acylneuraminate cytidylyltransferase activity"/>
    <property type="evidence" value="ECO:0007669"/>
    <property type="project" value="TreeGrafter"/>
</dbReference>
<dbReference type="Proteomes" id="UP000305874">
    <property type="component" value="Unassembled WGS sequence"/>
</dbReference>
<dbReference type="PANTHER" id="PTHR21485">
    <property type="entry name" value="HAD SUPERFAMILY MEMBERS CMAS AND KDSC"/>
    <property type="match status" value="1"/>
</dbReference>
<dbReference type="Gene3D" id="3.90.550.10">
    <property type="entry name" value="Spore Coat Polysaccharide Biosynthesis Protein SpsA, Chain A"/>
    <property type="match status" value="1"/>
</dbReference>
<dbReference type="AlphaFoldDB" id="A0A5S3Z6Q9"/>
<reference evidence="1 2" key="1">
    <citation type="submission" date="2017-12" db="EMBL/GenBank/DDBJ databases">
        <authorList>
            <person name="Paulsen S."/>
            <person name="Gram L.K."/>
        </authorList>
    </citation>
    <scope>NUCLEOTIDE SEQUENCE [LARGE SCALE GENOMIC DNA]</scope>
    <source>
        <strain evidence="1 2">S2897</strain>
    </source>
</reference>
<gene>
    <name evidence="1" type="ORF">CWC05_06440</name>
</gene>
<dbReference type="EMBL" id="PNCG01000004">
    <property type="protein sequence ID" value="TMP87922.1"/>
    <property type="molecule type" value="Genomic_DNA"/>
</dbReference>
<protein>
    <submittedName>
        <fullName evidence="1">Acylneuraminate cytidylyltransferase</fullName>
    </submittedName>
</protein>
<comment type="caution">
    <text evidence="1">The sequence shown here is derived from an EMBL/GenBank/DDBJ whole genome shotgun (WGS) entry which is preliminary data.</text>
</comment>
<accession>A0A5S3Z6Q9</accession>
<dbReference type="InterPro" id="IPR050793">
    <property type="entry name" value="CMP-NeuNAc_synthase"/>
</dbReference>
<dbReference type="InterPro" id="IPR029044">
    <property type="entry name" value="Nucleotide-diphossugar_trans"/>
</dbReference>
<proteinExistence type="predicted"/>
<dbReference type="SUPFAM" id="SSF53448">
    <property type="entry name" value="Nucleotide-diphospho-sugar transferases"/>
    <property type="match status" value="1"/>
</dbReference>
<dbReference type="Pfam" id="PF02348">
    <property type="entry name" value="CTP_transf_3"/>
    <property type="match status" value="1"/>
</dbReference>
<name>A0A5S3Z6Q9_9GAMM</name>
<keyword evidence="1" id="KW-0548">Nucleotidyltransferase</keyword>
<evidence type="ECO:0000313" key="1">
    <source>
        <dbReference type="EMBL" id="TMP87922.1"/>
    </source>
</evidence>